<organism evidence="2 3">
    <name type="scientific">Terfezia boudieri ATCC MYA-4762</name>
    <dbReference type="NCBI Taxonomy" id="1051890"/>
    <lineage>
        <taxon>Eukaryota</taxon>
        <taxon>Fungi</taxon>
        <taxon>Dikarya</taxon>
        <taxon>Ascomycota</taxon>
        <taxon>Pezizomycotina</taxon>
        <taxon>Pezizomycetes</taxon>
        <taxon>Pezizales</taxon>
        <taxon>Pezizaceae</taxon>
        <taxon>Terfezia</taxon>
    </lineage>
</organism>
<name>A0A3N4LXU6_9PEZI</name>
<protein>
    <recommendedName>
        <fullName evidence="1">Retrovirus-related Pol polyprotein from transposon TNT 1-94-like beta-barrel domain-containing protein</fullName>
    </recommendedName>
</protein>
<evidence type="ECO:0000313" key="2">
    <source>
        <dbReference type="EMBL" id="RPB26409.1"/>
    </source>
</evidence>
<feature type="domain" description="Retrovirus-related Pol polyprotein from transposon TNT 1-94-like beta-barrel" evidence="1">
    <location>
        <begin position="90"/>
        <end position="175"/>
    </location>
</feature>
<dbReference type="Pfam" id="PF22936">
    <property type="entry name" value="Pol_BBD"/>
    <property type="match status" value="1"/>
</dbReference>
<dbReference type="OrthoDB" id="97058at2759"/>
<proteinExistence type="predicted"/>
<dbReference type="Proteomes" id="UP000267821">
    <property type="component" value="Unassembled WGS sequence"/>
</dbReference>
<accession>A0A3N4LXU6</accession>
<reference evidence="2 3" key="1">
    <citation type="journal article" date="2018" name="Nat. Ecol. Evol.">
        <title>Pezizomycetes genomes reveal the molecular basis of ectomycorrhizal truffle lifestyle.</title>
        <authorList>
            <person name="Murat C."/>
            <person name="Payen T."/>
            <person name="Noel B."/>
            <person name="Kuo A."/>
            <person name="Morin E."/>
            <person name="Chen J."/>
            <person name="Kohler A."/>
            <person name="Krizsan K."/>
            <person name="Balestrini R."/>
            <person name="Da Silva C."/>
            <person name="Montanini B."/>
            <person name="Hainaut M."/>
            <person name="Levati E."/>
            <person name="Barry K.W."/>
            <person name="Belfiori B."/>
            <person name="Cichocki N."/>
            <person name="Clum A."/>
            <person name="Dockter R.B."/>
            <person name="Fauchery L."/>
            <person name="Guy J."/>
            <person name="Iotti M."/>
            <person name="Le Tacon F."/>
            <person name="Lindquist E.A."/>
            <person name="Lipzen A."/>
            <person name="Malagnac F."/>
            <person name="Mello A."/>
            <person name="Molinier V."/>
            <person name="Miyauchi S."/>
            <person name="Poulain J."/>
            <person name="Riccioni C."/>
            <person name="Rubini A."/>
            <person name="Sitrit Y."/>
            <person name="Splivallo R."/>
            <person name="Traeger S."/>
            <person name="Wang M."/>
            <person name="Zifcakova L."/>
            <person name="Wipf D."/>
            <person name="Zambonelli A."/>
            <person name="Paolocci F."/>
            <person name="Nowrousian M."/>
            <person name="Ottonello S."/>
            <person name="Baldrian P."/>
            <person name="Spatafora J.W."/>
            <person name="Henrissat B."/>
            <person name="Nagy L.G."/>
            <person name="Aury J.M."/>
            <person name="Wincker P."/>
            <person name="Grigoriev I.V."/>
            <person name="Bonfante P."/>
            <person name="Martin F.M."/>
        </authorList>
    </citation>
    <scope>NUCLEOTIDE SEQUENCE [LARGE SCALE GENOMIC DNA]</scope>
    <source>
        <strain evidence="2 3">ATCC MYA-4762</strain>
    </source>
</reference>
<dbReference type="STRING" id="1051890.A0A3N4LXU6"/>
<evidence type="ECO:0000259" key="1">
    <source>
        <dbReference type="Pfam" id="PF22936"/>
    </source>
</evidence>
<sequence length="213" mass="23726">MANPAQGQQSGYQTAYQNPAFLGNASLIDIQGFVGPTGSTIDKHATVHMTLADLNGKSSFGKEFAYSTHKFNPTDKEIGGVGPLDEPGKWLVDTGASNHFSPFKHFFLSLIPCNQLVEVLTGNGWVYAYYYGTIPLIIKVNSWVLHVHLENVLYIPTLQTRVNLFSVVVVADRGYNTDFGSAGVQFRLDELEIAGGWTMTFDRMRYVWQYEMT</sequence>
<dbReference type="InterPro" id="IPR054722">
    <property type="entry name" value="PolX-like_BBD"/>
</dbReference>
<dbReference type="EMBL" id="ML121535">
    <property type="protein sequence ID" value="RPB26409.1"/>
    <property type="molecule type" value="Genomic_DNA"/>
</dbReference>
<dbReference type="InParanoid" id="A0A3N4LXU6"/>
<dbReference type="AlphaFoldDB" id="A0A3N4LXU6"/>
<evidence type="ECO:0000313" key="3">
    <source>
        <dbReference type="Proteomes" id="UP000267821"/>
    </source>
</evidence>
<gene>
    <name evidence="2" type="ORF">L211DRAFT_847533</name>
</gene>
<keyword evidence="3" id="KW-1185">Reference proteome</keyword>